<protein>
    <submittedName>
        <fullName evidence="3">Molybdopterin-binding oxidoreductase</fullName>
    </submittedName>
</protein>
<name>A0ABP8AFC7_9ACTN</name>
<feature type="domain" description="Oxidoreductase molybdopterin-binding" evidence="2">
    <location>
        <begin position="53"/>
        <end position="172"/>
    </location>
</feature>
<reference evidence="4" key="1">
    <citation type="journal article" date="2019" name="Int. J. Syst. Evol. Microbiol.">
        <title>The Global Catalogue of Microorganisms (GCM) 10K type strain sequencing project: providing services to taxonomists for standard genome sequencing and annotation.</title>
        <authorList>
            <consortium name="The Broad Institute Genomics Platform"/>
            <consortium name="The Broad Institute Genome Sequencing Center for Infectious Disease"/>
            <person name="Wu L."/>
            <person name="Ma J."/>
        </authorList>
    </citation>
    <scope>NUCLEOTIDE SEQUENCE [LARGE SCALE GENOMIC DNA]</scope>
    <source>
        <strain evidence="4">JCM 17388</strain>
    </source>
</reference>
<dbReference type="EMBL" id="BAABAQ010000001">
    <property type="protein sequence ID" value="GAA4183083.1"/>
    <property type="molecule type" value="Genomic_DNA"/>
</dbReference>
<dbReference type="RefSeq" id="WP_344915372.1">
    <property type="nucleotide sequence ID" value="NZ_BAABAQ010000001.1"/>
</dbReference>
<proteinExistence type="predicted"/>
<dbReference type="Proteomes" id="UP001501251">
    <property type="component" value="Unassembled WGS sequence"/>
</dbReference>
<evidence type="ECO:0000313" key="4">
    <source>
        <dbReference type="Proteomes" id="UP001501251"/>
    </source>
</evidence>
<comment type="caution">
    <text evidence="3">The sequence shown here is derived from an EMBL/GenBank/DDBJ whole genome shotgun (WGS) entry which is preliminary data.</text>
</comment>
<dbReference type="Gene3D" id="3.90.420.10">
    <property type="entry name" value="Oxidoreductase, molybdopterin-binding domain"/>
    <property type="match status" value="1"/>
</dbReference>
<sequence>MSLRTRRNRRLIAALLLATTVPLTGTAAATTSTGGIDLGTATTHRVLEAAPAVKVRGDVAHPRSFTLARLRSLPQHTVRVRYQSSRGTEKHTFTGPLLGDVLALTKPRLDAETKNDQLRFFVAATGSDGYRAIVSLSELDPAFSGKKVLLAVSQDGASLDAEGPRLVVPGDVKGGRYVSGVVHLHVGDVDALVDRG</sequence>
<accession>A0ABP8AFC7</accession>
<dbReference type="InterPro" id="IPR036374">
    <property type="entry name" value="OxRdtase_Mopterin-bd_sf"/>
</dbReference>
<feature type="signal peptide" evidence="1">
    <location>
        <begin position="1"/>
        <end position="27"/>
    </location>
</feature>
<organism evidence="3 4">
    <name type="scientific">Streptosporangium oxazolinicum</name>
    <dbReference type="NCBI Taxonomy" id="909287"/>
    <lineage>
        <taxon>Bacteria</taxon>
        <taxon>Bacillati</taxon>
        <taxon>Actinomycetota</taxon>
        <taxon>Actinomycetes</taxon>
        <taxon>Streptosporangiales</taxon>
        <taxon>Streptosporangiaceae</taxon>
        <taxon>Streptosporangium</taxon>
    </lineage>
</organism>
<keyword evidence="4" id="KW-1185">Reference proteome</keyword>
<evidence type="ECO:0000256" key="1">
    <source>
        <dbReference type="SAM" id="SignalP"/>
    </source>
</evidence>
<dbReference type="InterPro" id="IPR000572">
    <property type="entry name" value="OxRdtase_Mopterin-bd_dom"/>
</dbReference>
<dbReference type="SUPFAM" id="SSF56524">
    <property type="entry name" value="Oxidoreductase molybdopterin-binding domain"/>
    <property type="match status" value="1"/>
</dbReference>
<evidence type="ECO:0000313" key="3">
    <source>
        <dbReference type="EMBL" id="GAA4183083.1"/>
    </source>
</evidence>
<gene>
    <name evidence="3" type="ORF">GCM10022252_09960</name>
</gene>
<feature type="chain" id="PRO_5045785374" evidence="1">
    <location>
        <begin position="28"/>
        <end position="196"/>
    </location>
</feature>
<dbReference type="Pfam" id="PF00174">
    <property type="entry name" value="Oxidored_molyb"/>
    <property type="match status" value="1"/>
</dbReference>
<evidence type="ECO:0000259" key="2">
    <source>
        <dbReference type="Pfam" id="PF00174"/>
    </source>
</evidence>
<keyword evidence="1" id="KW-0732">Signal</keyword>